<dbReference type="PANTHER" id="PTHR30012:SF0">
    <property type="entry name" value="TYPE II SECRETION SYSTEM PROTEIN F-RELATED"/>
    <property type="match status" value="1"/>
</dbReference>
<evidence type="ECO:0000256" key="2">
    <source>
        <dbReference type="ARBA" id="ARBA00005745"/>
    </source>
</evidence>
<reference evidence="9 10" key="1">
    <citation type="submission" date="2020-06" db="EMBL/GenBank/DDBJ databases">
        <authorList>
            <person name="Scott K."/>
        </authorList>
    </citation>
    <scope>NUCLEOTIDE SEQUENCE [LARGE SCALE GENOMIC DNA]</scope>
    <source>
        <strain evidence="9 10">HH1</strain>
    </source>
</reference>
<evidence type="ECO:0000256" key="5">
    <source>
        <dbReference type="ARBA" id="ARBA00022989"/>
    </source>
</evidence>
<dbReference type="PANTHER" id="PTHR30012">
    <property type="entry name" value="GENERAL SECRETION PATHWAY PROTEIN"/>
    <property type="match status" value="1"/>
</dbReference>
<dbReference type="InterPro" id="IPR018076">
    <property type="entry name" value="T2SS_GspF_dom"/>
</dbReference>
<dbReference type="InterPro" id="IPR042094">
    <property type="entry name" value="T2SS_GspF_sf"/>
</dbReference>
<evidence type="ECO:0000259" key="8">
    <source>
        <dbReference type="Pfam" id="PF00482"/>
    </source>
</evidence>
<dbReference type="EMBL" id="JACBGI020000017">
    <property type="protein sequence ID" value="MBF6058433.1"/>
    <property type="molecule type" value="Genomic_DNA"/>
</dbReference>
<keyword evidence="3" id="KW-1003">Cell membrane</keyword>
<feature type="transmembrane region" description="Helical" evidence="7">
    <location>
        <begin position="163"/>
        <end position="182"/>
    </location>
</feature>
<evidence type="ECO:0000256" key="7">
    <source>
        <dbReference type="SAM" id="Phobius"/>
    </source>
</evidence>
<evidence type="ECO:0000256" key="4">
    <source>
        <dbReference type="ARBA" id="ARBA00022692"/>
    </source>
</evidence>
<protein>
    <submittedName>
        <fullName evidence="9">Type II secretion system F family protein</fullName>
    </submittedName>
</protein>
<evidence type="ECO:0000313" key="10">
    <source>
        <dbReference type="Proteomes" id="UP001193680"/>
    </source>
</evidence>
<name>A0ABS0BZE8_9GAMM</name>
<dbReference type="InterPro" id="IPR003004">
    <property type="entry name" value="GspF/PilC"/>
</dbReference>
<gene>
    <name evidence="9" type="ORF">H8792_008775</name>
</gene>
<comment type="caution">
    <text evidence="9">The sequence shown here is derived from an EMBL/GenBank/DDBJ whole genome shotgun (WGS) entry which is preliminary data.</text>
</comment>
<comment type="similarity">
    <text evidence="2">Belongs to the GSP F family.</text>
</comment>
<keyword evidence="5 7" id="KW-1133">Transmembrane helix</keyword>
<dbReference type="Pfam" id="PF00482">
    <property type="entry name" value="T2SSF"/>
    <property type="match status" value="2"/>
</dbReference>
<evidence type="ECO:0000256" key="6">
    <source>
        <dbReference type="ARBA" id="ARBA00023136"/>
    </source>
</evidence>
<comment type="subcellular location">
    <subcellularLocation>
        <location evidence="1">Cell membrane</location>
        <topology evidence="1">Multi-pass membrane protein</topology>
    </subcellularLocation>
</comment>
<reference evidence="9 10" key="2">
    <citation type="submission" date="2020-11" db="EMBL/GenBank/DDBJ databases">
        <title>Sulfur oxidizing isolate from Hospital Hole Sinkhole.</title>
        <authorList>
            <person name="Scott K.M."/>
        </authorList>
    </citation>
    <scope>NUCLEOTIDE SEQUENCE [LARGE SCALE GENOMIC DNA]</scope>
    <source>
        <strain evidence="9 10">HH1</strain>
    </source>
</reference>
<evidence type="ECO:0000256" key="3">
    <source>
        <dbReference type="ARBA" id="ARBA00022475"/>
    </source>
</evidence>
<dbReference type="Proteomes" id="UP001193680">
    <property type="component" value="Unassembled WGS sequence"/>
</dbReference>
<feature type="transmembrane region" description="Helical" evidence="7">
    <location>
        <begin position="217"/>
        <end position="236"/>
    </location>
</feature>
<sequence>MLFRYKGINVVTGERVHGEIDCSGIEALEQHLRLQQIELLHYQTQKPLKTVFKRKLSKRELALFTEQMSFLLNSGIALLDALDELKLSHKGMWFFSVVEDIAARIRNGEHFYQALENYPSCFDSLYIKLISLAEKNACLPQMMIEISLNLQWQLSLKQSLKKVLTYPVILVCVLLLVLIFVMNTIVPSLLGFIESIDGEIGWSTQLLLSLSDLWGELGWTSFAWPMAFLTVIYLLYRKNARFRAYLHRLWFRLPFSGNLTLYLKMAQIFKTLALMLEQKSAFSTAWHEVVPLAESNLYLRRIFGNIENEIQSGSNVYTAVSSDNWLPSAALSMIKMGELGGKLDIGFMQASQYLESEARRRLEKVQPLIEPFVTLLMGLIIGWIVLAVLGPVYDSIDKLQ</sequence>
<dbReference type="Gene3D" id="1.20.81.30">
    <property type="entry name" value="Type II secretion system (T2SS), domain F"/>
    <property type="match status" value="2"/>
</dbReference>
<keyword evidence="6 7" id="KW-0472">Membrane</keyword>
<feature type="domain" description="Type II secretion system protein GspF" evidence="8">
    <location>
        <begin position="294"/>
        <end position="391"/>
    </location>
</feature>
<evidence type="ECO:0000313" key="9">
    <source>
        <dbReference type="EMBL" id="MBF6058433.1"/>
    </source>
</evidence>
<organism evidence="9 10">
    <name type="scientific">Thiomicrorhabdus heinhorstiae</name>
    <dbReference type="NCBI Taxonomy" id="2748010"/>
    <lineage>
        <taxon>Bacteria</taxon>
        <taxon>Pseudomonadati</taxon>
        <taxon>Pseudomonadota</taxon>
        <taxon>Gammaproteobacteria</taxon>
        <taxon>Thiotrichales</taxon>
        <taxon>Piscirickettsiaceae</taxon>
        <taxon>Thiomicrorhabdus</taxon>
    </lineage>
</organism>
<feature type="domain" description="Type II secretion system protein GspF" evidence="8">
    <location>
        <begin position="64"/>
        <end position="187"/>
    </location>
</feature>
<dbReference type="PRINTS" id="PR00812">
    <property type="entry name" value="BCTERIALGSPF"/>
</dbReference>
<proteinExistence type="inferred from homology"/>
<dbReference type="RefSeq" id="WP_194947659.1">
    <property type="nucleotide sequence ID" value="NZ_JACBGI020000017.1"/>
</dbReference>
<keyword evidence="4 7" id="KW-0812">Transmembrane</keyword>
<evidence type="ECO:0000256" key="1">
    <source>
        <dbReference type="ARBA" id="ARBA00004651"/>
    </source>
</evidence>
<accession>A0ABS0BZE8</accession>
<keyword evidence="10" id="KW-1185">Reference proteome</keyword>
<feature type="transmembrane region" description="Helical" evidence="7">
    <location>
        <begin position="368"/>
        <end position="393"/>
    </location>
</feature>